<evidence type="ECO:0000313" key="2">
    <source>
        <dbReference type="EMBL" id="OBS08882.1"/>
    </source>
</evidence>
<organism evidence="2 3">
    <name type="scientific">Acidihalobacter prosperus</name>
    <dbReference type="NCBI Taxonomy" id="160660"/>
    <lineage>
        <taxon>Bacteria</taxon>
        <taxon>Pseudomonadati</taxon>
        <taxon>Pseudomonadota</taxon>
        <taxon>Gammaproteobacteria</taxon>
        <taxon>Chromatiales</taxon>
        <taxon>Ectothiorhodospiraceae</taxon>
        <taxon>Acidihalobacter</taxon>
    </lineage>
</organism>
<dbReference type="AlphaFoldDB" id="A0A1A6C2T6"/>
<keyword evidence="3" id="KW-1185">Reference proteome</keyword>
<keyword evidence="1" id="KW-0812">Transmembrane</keyword>
<accession>A0A1A6C2T6</accession>
<name>A0A1A6C2T6_9GAMM</name>
<evidence type="ECO:0000313" key="3">
    <source>
        <dbReference type="Proteomes" id="UP000029273"/>
    </source>
</evidence>
<protein>
    <submittedName>
        <fullName evidence="2">Uncharacterized protein</fullName>
    </submittedName>
</protein>
<dbReference type="EMBL" id="JQSG02000006">
    <property type="protein sequence ID" value="OBS08882.1"/>
    <property type="molecule type" value="Genomic_DNA"/>
</dbReference>
<sequence length="49" mass="4921">MLTILGLAIATGLLISTGVTTGAVGTGMLTIILAFLTWLGFVGVRSGQN</sequence>
<feature type="transmembrane region" description="Helical" evidence="1">
    <location>
        <begin position="27"/>
        <end position="44"/>
    </location>
</feature>
<proteinExistence type="predicted"/>
<evidence type="ECO:0000256" key="1">
    <source>
        <dbReference type="SAM" id="Phobius"/>
    </source>
</evidence>
<keyword evidence="1" id="KW-0472">Membrane</keyword>
<reference evidence="2 3" key="1">
    <citation type="journal article" date="2014" name="Genome Announc.">
        <title>Draft Genome Sequence of the Iron-Oxidizing, Acidophilic, and Halotolerant 'Thiobacillus prosperus' Type Strain DSM 5130.</title>
        <authorList>
            <person name="Ossandon F.J."/>
            <person name="Cardenas J.P."/>
            <person name="Corbett M."/>
            <person name="Quatrini R."/>
            <person name="Holmes D.S."/>
            <person name="Watkin E."/>
        </authorList>
    </citation>
    <scope>NUCLEOTIDE SEQUENCE [LARGE SCALE GENOMIC DNA]</scope>
    <source>
        <strain evidence="2 3">DSM 5130</strain>
    </source>
</reference>
<dbReference type="Proteomes" id="UP000029273">
    <property type="component" value="Unassembled WGS sequence"/>
</dbReference>
<comment type="caution">
    <text evidence="2">The sequence shown here is derived from an EMBL/GenBank/DDBJ whole genome shotgun (WGS) entry which is preliminary data.</text>
</comment>
<gene>
    <name evidence="2" type="ORF">Thpro_023132</name>
</gene>
<keyword evidence="1" id="KW-1133">Transmembrane helix</keyword>